<feature type="compositionally biased region" description="Acidic residues" evidence="1">
    <location>
        <begin position="783"/>
        <end position="826"/>
    </location>
</feature>
<feature type="region of interest" description="Disordered" evidence="1">
    <location>
        <begin position="740"/>
        <end position="851"/>
    </location>
</feature>
<name>A0A2N9I9N3_FAGSY</name>
<feature type="compositionally biased region" description="Polar residues" evidence="1">
    <location>
        <begin position="973"/>
        <end position="984"/>
    </location>
</feature>
<feature type="region of interest" description="Disordered" evidence="1">
    <location>
        <begin position="863"/>
        <end position="907"/>
    </location>
</feature>
<feature type="compositionally biased region" description="Basic and acidic residues" evidence="1">
    <location>
        <begin position="639"/>
        <end position="651"/>
    </location>
</feature>
<reference evidence="3" key="1">
    <citation type="submission" date="2018-02" db="EMBL/GenBank/DDBJ databases">
        <authorList>
            <person name="Cohen D.B."/>
            <person name="Kent A.D."/>
        </authorList>
    </citation>
    <scope>NUCLEOTIDE SEQUENCE</scope>
</reference>
<feature type="domain" description="Aminotransferase-like plant mobile" evidence="2">
    <location>
        <begin position="148"/>
        <end position="485"/>
    </location>
</feature>
<dbReference type="PANTHER" id="PTHR46033:SF80">
    <property type="entry name" value="PROTEIN MAIN-LIKE 2-LIKE"/>
    <property type="match status" value="1"/>
</dbReference>
<protein>
    <recommendedName>
        <fullName evidence="2">Aminotransferase-like plant mobile domain-containing protein</fullName>
    </recommendedName>
</protein>
<dbReference type="InterPro" id="IPR044824">
    <property type="entry name" value="MAIN-like"/>
</dbReference>
<dbReference type="EMBL" id="OIVN01005202">
    <property type="protein sequence ID" value="SPD21362.1"/>
    <property type="molecule type" value="Genomic_DNA"/>
</dbReference>
<feature type="compositionally biased region" description="Basic and acidic residues" evidence="1">
    <location>
        <begin position="1156"/>
        <end position="1166"/>
    </location>
</feature>
<feature type="region of interest" description="Disordered" evidence="1">
    <location>
        <begin position="1144"/>
        <end position="1166"/>
    </location>
</feature>
<feature type="compositionally biased region" description="Low complexity" evidence="1">
    <location>
        <begin position="762"/>
        <end position="780"/>
    </location>
</feature>
<accession>A0A2N9I9N3</accession>
<feature type="compositionally biased region" description="Gly residues" evidence="1">
    <location>
        <begin position="1"/>
        <end position="16"/>
    </location>
</feature>
<feature type="region of interest" description="Disordered" evidence="1">
    <location>
        <begin position="608"/>
        <end position="665"/>
    </location>
</feature>
<gene>
    <name evidence="3" type="ORF">FSB_LOCUS49244</name>
</gene>
<dbReference type="PANTHER" id="PTHR46033">
    <property type="entry name" value="PROTEIN MAIN-LIKE 2"/>
    <property type="match status" value="1"/>
</dbReference>
<feature type="region of interest" description="Disordered" evidence="1">
    <location>
        <begin position="928"/>
        <end position="1000"/>
    </location>
</feature>
<feature type="compositionally biased region" description="Low complexity" evidence="1">
    <location>
        <begin position="827"/>
        <end position="839"/>
    </location>
</feature>
<organism evidence="3">
    <name type="scientific">Fagus sylvatica</name>
    <name type="common">Beechnut</name>
    <dbReference type="NCBI Taxonomy" id="28930"/>
    <lineage>
        <taxon>Eukaryota</taxon>
        <taxon>Viridiplantae</taxon>
        <taxon>Streptophyta</taxon>
        <taxon>Embryophyta</taxon>
        <taxon>Tracheophyta</taxon>
        <taxon>Spermatophyta</taxon>
        <taxon>Magnoliopsida</taxon>
        <taxon>eudicotyledons</taxon>
        <taxon>Gunneridae</taxon>
        <taxon>Pentapetalae</taxon>
        <taxon>rosids</taxon>
        <taxon>fabids</taxon>
        <taxon>Fagales</taxon>
        <taxon>Fagaceae</taxon>
        <taxon>Fagus</taxon>
    </lineage>
</organism>
<feature type="compositionally biased region" description="Low complexity" evidence="1">
    <location>
        <begin position="886"/>
        <end position="905"/>
    </location>
</feature>
<feature type="region of interest" description="Disordered" evidence="1">
    <location>
        <begin position="1"/>
        <end position="50"/>
    </location>
</feature>
<dbReference type="Pfam" id="PF10536">
    <property type="entry name" value="PMD"/>
    <property type="match status" value="1"/>
</dbReference>
<evidence type="ECO:0000259" key="2">
    <source>
        <dbReference type="Pfam" id="PF10536"/>
    </source>
</evidence>
<dbReference type="GO" id="GO:0010073">
    <property type="term" value="P:meristem maintenance"/>
    <property type="evidence" value="ECO:0007669"/>
    <property type="project" value="InterPro"/>
</dbReference>
<evidence type="ECO:0000256" key="1">
    <source>
        <dbReference type="SAM" id="MobiDB-lite"/>
    </source>
</evidence>
<feature type="compositionally biased region" description="Basic and acidic residues" evidence="1">
    <location>
        <begin position="741"/>
        <end position="751"/>
    </location>
</feature>
<feature type="compositionally biased region" description="Acidic residues" evidence="1">
    <location>
        <begin position="866"/>
        <end position="880"/>
    </location>
</feature>
<evidence type="ECO:0000313" key="3">
    <source>
        <dbReference type="EMBL" id="SPD21362.1"/>
    </source>
</evidence>
<proteinExistence type="predicted"/>
<sequence length="1341" mass="145694">MKGRGGSSSGKGGSPGGARVPRGSGDDSSGSDSILGSPEPHGDILGRPTVDPWYRSGERFPSVPASLQPPPPDWEWLVIREDSAADMAWTPNFREIRDLQIQRNEMLAVPLVFDFQCSRAVEWADWIDSELADRGFCDRLEQAGVLRSILISRCSNMFRDTEALRQLVRRWCPSTHTFFFAHGEMTVTLEDIENQWLLPILGDQDPAEIALSPEESKIEAVLADYIGRKNVALGTQAARFNSWMEHFLRIEDPLIRRAAFVSYWLSKCVFGEHPAYSIKPLYFCLAVKIVAGVRFPLAPLLLGQFYTQLDLLHAEELAGASCHIVSTAFNSSIVHTFIWEHALEYIRKGKKPYEIRKKFASMPEGVVANVGDFQGDVPAVFRWVGNKFYDHSLIPSLDSEGKVCWRPYRITHRGFVYESVMSEFRDVEAQDYTLIAGDVASLTYLSATNAGWLPVLSPDGPQFTIYSAHRVRRQFGFDQEIPAVMGVAAGEIPTINPFLRVRAFAYWSSVAPRVIVPNGNRIGVYTTGMASYWRGLMAAMVEFRDSGRRDISHLLESYTSPLPHPRLFTATNTMTTYANRQSLGYAVWHHEESHWVLHGSPHPPLWLRDHPHVAAPGKVPSSKGKRNVSASTPIAVKRKQPDRSKKREAVSKDSPAQASKRVKTTAGRVGKEVLALKTAVQDPVPADETVAEEVSAPVSKKPVRKTRAGKKTFVPPAFPSAPASIAARVAARKSGRGIVYSEKRSKQRADTAARVPVEISDDLSSTSSSSGEDDVSGAAAEKTEDEDVEAATAEETESESAEAAAAEETESEGTEAAAAEETESEGTEAAAAEAVSGAGDFTADISSPDIDSLDTDAIINAFSEEKDVEAEASIEDDEVSMGELRATGAASDSDSTASASKTMSAERVVEEHVTVGVVTGAERVVDTTPITVTSSGGTVQDDISESGSHVDPSLLDSSPSTRQYVRRARRGSLVSTDSERTASVTARVPTPPSPLGESGGTAPTPIITAAVVSAATTVQGDETAPVLTEEVPGHEEVLAHIPEVPEVNILAESTSIDENLVTDGDFNADMAHVEPAEVAASEEPVQADVTLGSGVPVIEEELAQDPVDDVDMADTHDNYDEAWADVEDNMAGDQAADMEVTAPVAAQTSPTRTARSGRETVAEEEGRLQAAAVESAVRGQPGLLSAARPATSRTYVLADMNAFFREFDRTSFSSRHAEHFWTFDDVKADFEVFRVPRGGIRFLKALWEKYGSCSSYFSRGVHFQEAIEGGFKFGFILDYLRRLARDIFSRRVLAELREAEARVAALRDALNAVAPSPWDLASARRASAEARTESALQGLLS</sequence>
<feature type="compositionally biased region" description="Polar residues" evidence="1">
    <location>
        <begin position="928"/>
        <end position="938"/>
    </location>
</feature>
<dbReference type="InterPro" id="IPR019557">
    <property type="entry name" value="AminoTfrase-like_pln_mobile"/>
</dbReference>